<reference evidence="1" key="1">
    <citation type="submission" date="2019-08" db="EMBL/GenBank/DDBJ databases">
        <authorList>
            <person name="Kucharzyk K."/>
            <person name="Murdoch R.W."/>
            <person name="Higgins S."/>
            <person name="Loffler F."/>
        </authorList>
    </citation>
    <scope>NUCLEOTIDE SEQUENCE</scope>
</reference>
<evidence type="ECO:0000313" key="1">
    <source>
        <dbReference type="EMBL" id="MPM11371.1"/>
    </source>
</evidence>
<gene>
    <name evidence="1" type="ORF">SDC9_57714</name>
</gene>
<comment type="caution">
    <text evidence="1">The sequence shown here is derived from an EMBL/GenBank/DDBJ whole genome shotgun (WGS) entry which is preliminary data.</text>
</comment>
<name>A0A644X6C3_9ZZZZ</name>
<accession>A0A644X6C3</accession>
<proteinExistence type="predicted"/>
<protein>
    <submittedName>
        <fullName evidence="1">Uncharacterized protein</fullName>
    </submittedName>
</protein>
<organism evidence="1">
    <name type="scientific">bioreactor metagenome</name>
    <dbReference type="NCBI Taxonomy" id="1076179"/>
    <lineage>
        <taxon>unclassified sequences</taxon>
        <taxon>metagenomes</taxon>
        <taxon>ecological metagenomes</taxon>
    </lineage>
</organism>
<dbReference type="AlphaFoldDB" id="A0A644X6C3"/>
<dbReference type="EMBL" id="VSSQ01001822">
    <property type="protein sequence ID" value="MPM11371.1"/>
    <property type="molecule type" value="Genomic_DNA"/>
</dbReference>
<sequence length="97" mass="11497">MKIRNHRALARRDFQKALARHLGNAIVDYRTADLHPLGKFALRRELLAYGELARENHGFQFLHEQLLERRRGQFFEHCFPPLCLLFAWYLVAPEITP</sequence>